<dbReference type="RefSeq" id="WP_132580565.1">
    <property type="nucleotide sequence ID" value="NZ_SMAJ01000003.1"/>
</dbReference>
<dbReference type="InterPro" id="IPR050417">
    <property type="entry name" value="Sugar_Epim/Isomerase"/>
</dbReference>
<evidence type="ECO:0000313" key="6">
    <source>
        <dbReference type="Proteomes" id="UP000295525"/>
    </source>
</evidence>
<dbReference type="InterPro" id="IPR013022">
    <property type="entry name" value="Xyl_isomerase-like_TIM-brl"/>
</dbReference>
<feature type="domain" description="Xylose isomerase-like TIM barrel" evidence="4">
    <location>
        <begin position="23"/>
        <end position="258"/>
    </location>
</feature>
<comment type="caution">
    <text evidence="5">The sequence shown here is derived from an EMBL/GenBank/DDBJ whole genome shotgun (WGS) entry which is preliminary data.</text>
</comment>
<keyword evidence="5" id="KW-0670">Pyruvate</keyword>
<accession>A0A4R3M8L3</accession>
<keyword evidence="6" id="KW-1185">Reference proteome</keyword>
<evidence type="ECO:0000259" key="4">
    <source>
        <dbReference type="Pfam" id="PF01261"/>
    </source>
</evidence>
<dbReference type="GO" id="GO:0046487">
    <property type="term" value="P:glyoxylate metabolic process"/>
    <property type="evidence" value="ECO:0007669"/>
    <property type="project" value="TreeGrafter"/>
</dbReference>
<dbReference type="OrthoDB" id="9786584at2"/>
<feature type="active site" description="Proton donor/acceptor" evidence="3">
    <location>
        <position position="143"/>
    </location>
</feature>
<dbReference type="SUPFAM" id="SSF51658">
    <property type="entry name" value="Xylose isomerase-like"/>
    <property type="match status" value="1"/>
</dbReference>
<evidence type="ECO:0000256" key="1">
    <source>
        <dbReference type="ARBA" id="ARBA00023235"/>
    </source>
</evidence>
<reference evidence="5 6" key="1">
    <citation type="submission" date="2019-03" db="EMBL/GenBank/DDBJ databases">
        <title>Genomic Encyclopedia of Type Strains, Phase IV (KMG-IV): sequencing the most valuable type-strain genomes for metagenomic binning, comparative biology and taxonomic classification.</title>
        <authorList>
            <person name="Goeker M."/>
        </authorList>
    </citation>
    <scope>NUCLEOTIDE SEQUENCE [LARGE SCALE GENOMIC DNA]</scope>
    <source>
        <strain evidence="5 6">DSM 24591</strain>
    </source>
</reference>
<organism evidence="5 6">
    <name type="scientific">Paralcaligenes ureilyticus</name>
    <dbReference type="NCBI Taxonomy" id="627131"/>
    <lineage>
        <taxon>Bacteria</taxon>
        <taxon>Pseudomonadati</taxon>
        <taxon>Pseudomonadota</taxon>
        <taxon>Betaproteobacteria</taxon>
        <taxon>Burkholderiales</taxon>
        <taxon>Alcaligenaceae</taxon>
        <taxon>Paralcaligenes</taxon>
    </lineage>
</organism>
<dbReference type="GO" id="GO:0008903">
    <property type="term" value="F:hydroxypyruvate isomerase activity"/>
    <property type="evidence" value="ECO:0007669"/>
    <property type="project" value="TreeGrafter"/>
</dbReference>
<dbReference type="Gene3D" id="3.20.20.150">
    <property type="entry name" value="Divalent-metal-dependent TIM barrel enzymes"/>
    <property type="match status" value="1"/>
</dbReference>
<dbReference type="Pfam" id="PF01261">
    <property type="entry name" value="AP_endonuc_2"/>
    <property type="match status" value="1"/>
</dbReference>
<dbReference type="InterPro" id="IPR026040">
    <property type="entry name" value="HyI-like"/>
</dbReference>
<keyword evidence="1 2" id="KW-0413">Isomerase</keyword>
<dbReference type="AlphaFoldDB" id="A0A4R3M8L3"/>
<evidence type="ECO:0000256" key="3">
    <source>
        <dbReference type="PIRSR" id="PIRSR006241-50"/>
    </source>
</evidence>
<dbReference type="NCBIfam" id="NF043033">
    <property type="entry name" value="OxoTetrIsom"/>
    <property type="match status" value="1"/>
</dbReference>
<name>A0A4R3M8L3_9BURK</name>
<sequence length="262" mass="29173">MLRFAANLSTMYNEFDFLDRFGAAAHDGFKAVEFLFPYAYEAGEIKKRLVDCGLDLVLFNAVPGNWDAGERGLACLPGRRQECLDGMRRALDYAGVLGTRQVHLMAGLAPQGVARMALQDQYLDTVRRAAELAAPAGVDVLLEPINTIGMPGYFLNTQKQAHDVVLALGLPNVKVQMDLYHCQIVEGDVSRKLRTYWPTGRVGHLQIAGNPDRHEPDTGELSYPYIFSVLEELGYDGWIGCEYFPAAQTRDNLAWIRPYLTA</sequence>
<dbReference type="PANTHER" id="PTHR43489:SF13">
    <property type="entry name" value="HYDROXYPYRUVATE ISOMERASE"/>
    <property type="match status" value="1"/>
</dbReference>
<evidence type="ECO:0000256" key="2">
    <source>
        <dbReference type="PIRNR" id="PIRNR006241"/>
    </source>
</evidence>
<dbReference type="Proteomes" id="UP000295525">
    <property type="component" value="Unassembled WGS sequence"/>
</dbReference>
<dbReference type="InterPro" id="IPR036237">
    <property type="entry name" value="Xyl_isomerase-like_sf"/>
</dbReference>
<gene>
    <name evidence="5" type="ORF">EDC26_103352</name>
</gene>
<protein>
    <submittedName>
        <fullName evidence="5">Hydroxypyruvate isomerase</fullName>
    </submittedName>
</protein>
<proteinExistence type="inferred from homology"/>
<feature type="active site" description="Proton donor/acceptor" evidence="3">
    <location>
        <position position="242"/>
    </location>
</feature>
<evidence type="ECO:0000313" key="5">
    <source>
        <dbReference type="EMBL" id="TCT09730.1"/>
    </source>
</evidence>
<dbReference type="PANTHER" id="PTHR43489">
    <property type="entry name" value="ISOMERASE"/>
    <property type="match status" value="1"/>
</dbReference>
<comment type="similarity">
    <text evidence="2">Belongs to the hyi family.</text>
</comment>
<dbReference type="EMBL" id="SMAJ01000003">
    <property type="protein sequence ID" value="TCT09730.1"/>
    <property type="molecule type" value="Genomic_DNA"/>
</dbReference>
<dbReference type="PIRSF" id="PIRSF006241">
    <property type="entry name" value="HyI"/>
    <property type="match status" value="1"/>
</dbReference>
<dbReference type="InterPro" id="IPR053398">
    <property type="entry name" value="HPT_OtnI_isomerases"/>
</dbReference>
<dbReference type="FunFam" id="3.20.20.150:FF:000007">
    <property type="entry name" value="Hydroxypyruvate isomerase"/>
    <property type="match status" value="1"/>
</dbReference>